<evidence type="ECO:0000256" key="1">
    <source>
        <dbReference type="SAM" id="Phobius"/>
    </source>
</evidence>
<keyword evidence="1" id="KW-0472">Membrane</keyword>
<dbReference type="EMBL" id="JAOANI010000028">
    <property type="protein sequence ID" value="MCT7360626.1"/>
    <property type="molecule type" value="Genomic_DNA"/>
</dbReference>
<dbReference type="RefSeq" id="WP_260977455.1">
    <property type="nucleotide sequence ID" value="NZ_JAOANI010000028.1"/>
</dbReference>
<comment type="caution">
    <text evidence="2">The sequence shown here is derived from an EMBL/GenBank/DDBJ whole genome shotgun (WGS) entry which is preliminary data.</text>
</comment>
<proteinExistence type="predicted"/>
<gene>
    <name evidence="2" type="ORF">NYR02_16515</name>
</gene>
<evidence type="ECO:0000313" key="2">
    <source>
        <dbReference type="EMBL" id="MCT7360626.1"/>
    </source>
</evidence>
<dbReference type="AlphaFoldDB" id="A0A9X2WI69"/>
<keyword evidence="3" id="KW-1185">Reference proteome</keyword>
<evidence type="ECO:0000313" key="3">
    <source>
        <dbReference type="Proteomes" id="UP001147830"/>
    </source>
</evidence>
<dbReference type="Proteomes" id="UP001147830">
    <property type="component" value="Unassembled WGS sequence"/>
</dbReference>
<name>A0A9X2WI69_9GAMM</name>
<organism evidence="2 3">
    <name type="scientific">Thalassolituus pacificus</name>
    <dbReference type="NCBI Taxonomy" id="2975440"/>
    <lineage>
        <taxon>Bacteria</taxon>
        <taxon>Pseudomonadati</taxon>
        <taxon>Pseudomonadota</taxon>
        <taxon>Gammaproteobacteria</taxon>
        <taxon>Oceanospirillales</taxon>
        <taxon>Oceanospirillaceae</taxon>
        <taxon>Thalassolituus</taxon>
    </lineage>
</organism>
<sequence length="59" mass="6885">MTVWCQFYDPDVYFVIYCKVGLWLLCWQGMADPANNMPIVSFFHLLLPAASGYYRACRV</sequence>
<keyword evidence="1" id="KW-1133">Transmembrane helix</keyword>
<reference evidence="2" key="2">
    <citation type="submission" date="2022-08" db="EMBL/GenBank/DDBJ databases">
        <authorList>
            <person name="Dong C."/>
        </authorList>
    </citation>
    <scope>NUCLEOTIDE SEQUENCE</scope>
    <source>
        <strain evidence="2">59MF3M-4</strain>
    </source>
</reference>
<reference evidence="2" key="1">
    <citation type="journal article" date="2022" name="Front. Microbiol.">
        <title>Genome-based taxonomic rearrangement of Oceanobacter-related bacteria including the description of Thalassolituus hydrocarbonoclasticus sp. nov. and Thalassolituus pacificus sp. nov. and emended description of the genus Thalassolituus.</title>
        <authorList>
            <person name="Dong C."/>
            <person name="Wei L."/>
            <person name="Wang J."/>
            <person name="Lai Q."/>
            <person name="Huang Z."/>
            <person name="Shao Z."/>
        </authorList>
    </citation>
    <scope>NUCLEOTIDE SEQUENCE</scope>
    <source>
        <strain evidence="2">59MF3M-4</strain>
    </source>
</reference>
<protein>
    <submittedName>
        <fullName evidence="2">Uncharacterized protein</fullName>
    </submittedName>
</protein>
<keyword evidence="1" id="KW-0812">Transmembrane</keyword>
<accession>A0A9X2WI69</accession>
<feature type="transmembrane region" description="Helical" evidence="1">
    <location>
        <begin position="12"/>
        <end position="30"/>
    </location>
</feature>